<dbReference type="OrthoDB" id="19092at2759"/>
<keyword evidence="4" id="KW-0597">Phosphoprotein</keyword>
<dbReference type="GO" id="GO:0005543">
    <property type="term" value="F:phospholipid binding"/>
    <property type="evidence" value="ECO:0007669"/>
    <property type="project" value="TreeGrafter"/>
</dbReference>
<dbReference type="InterPro" id="IPR036028">
    <property type="entry name" value="SH3-like_dom_sf"/>
</dbReference>
<accession>A0A550CWD1</accession>
<feature type="domain" description="SH3" evidence="9">
    <location>
        <begin position="429"/>
        <end position="492"/>
    </location>
</feature>
<keyword evidence="12" id="KW-1185">Reference proteome</keyword>
<evidence type="ECO:0000256" key="4">
    <source>
        <dbReference type="ARBA" id="ARBA00022553"/>
    </source>
</evidence>
<name>A0A550CWD1_9AGAR</name>
<dbReference type="Proteomes" id="UP000320762">
    <property type="component" value="Unassembled WGS sequence"/>
</dbReference>
<dbReference type="Pfam" id="PF00611">
    <property type="entry name" value="FCH"/>
    <property type="match status" value="1"/>
</dbReference>
<evidence type="ECO:0000256" key="1">
    <source>
        <dbReference type="ARBA" id="ARBA00004245"/>
    </source>
</evidence>
<dbReference type="InterPro" id="IPR027267">
    <property type="entry name" value="AH/BAR_dom_sf"/>
</dbReference>
<dbReference type="GO" id="GO:0120104">
    <property type="term" value="C:mitotic actomyosin contractile ring, proximal layer"/>
    <property type="evidence" value="ECO:0007669"/>
    <property type="project" value="TreeGrafter"/>
</dbReference>
<dbReference type="FunFam" id="2.30.30.40:FF:000312">
    <property type="entry name" value="Related to Cell division control protein 15"/>
    <property type="match status" value="1"/>
</dbReference>
<feature type="compositionally biased region" description="Polar residues" evidence="8">
    <location>
        <begin position="1"/>
        <end position="11"/>
    </location>
</feature>
<dbReference type="PANTHER" id="PTHR23065">
    <property type="entry name" value="PROLINE-SERINE-THREONINE PHOSPHATASE INTERACTING PROTEIN 1"/>
    <property type="match status" value="1"/>
</dbReference>
<feature type="region of interest" description="Disordered" evidence="8">
    <location>
        <begin position="302"/>
        <end position="417"/>
    </location>
</feature>
<proteinExistence type="predicted"/>
<evidence type="ECO:0000256" key="6">
    <source>
        <dbReference type="PROSITE-ProRule" id="PRU00192"/>
    </source>
</evidence>
<evidence type="ECO:0000256" key="8">
    <source>
        <dbReference type="SAM" id="MobiDB-lite"/>
    </source>
</evidence>
<feature type="region of interest" description="Disordered" evidence="8">
    <location>
        <begin position="1"/>
        <end position="20"/>
    </location>
</feature>
<dbReference type="SMART" id="SM00326">
    <property type="entry name" value="SH3"/>
    <property type="match status" value="1"/>
</dbReference>
<evidence type="ECO:0000259" key="10">
    <source>
        <dbReference type="PROSITE" id="PS51741"/>
    </source>
</evidence>
<dbReference type="SMART" id="SM00055">
    <property type="entry name" value="FCH"/>
    <property type="match status" value="1"/>
</dbReference>
<dbReference type="SUPFAM" id="SSF103657">
    <property type="entry name" value="BAR/IMD domain-like"/>
    <property type="match status" value="1"/>
</dbReference>
<dbReference type="InterPro" id="IPR001060">
    <property type="entry name" value="FCH_dom"/>
</dbReference>
<dbReference type="SUPFAM" id="SSF50044">
    <property type="entry name" value="SH3-domain"/>
    <property type="match status" value="1"/>
</dbReference>
<evidence type="ECO:0000256" key="5">
    <source>
        <dbReference type="ARBA" id="ARBA00023212"/>
    </source>
</evidence>
<dbReference type="InterPro" id="IPR031160">
    <property type="entry name" value="F_BAR_dom"/>
</dbReference>
<dbReference type="InterPro" id="IPR001452">
    <property type="entry name" value="SH3_domain"/>
</dbReference>
<sequence length="492" mass="55706">MTVNRVQSMTPSARAYTPKPAEESVLEPSHDFCNSFWGPGATASTVLFARMRSAVKTTEELRDFWEERAQIEEEYAARLGRLAQKMIGEEEIGELRNSLDAMLSETERQAAAHEALSAQIRTDLEAQTTQFLSRQIEHKKHRQALMERNFKAKQAAESRVVKAREKYEGDRLKIASFTQQMGITRGPELDRLQNKLDHVRQTIKANERDFEQYTRALGDLVPRWEADWKEYCDLCQDLEEERMEFLKDTMWNYANAISALCVTDDQSCERIRVTLDGFDPVDDIKTFAQQCGTGNALPSAPTFVPSTGQSASSSSIIANPVRRTATFNRRSRRSTIVSMQPQKPPLSQMPHHRENSVASVQSTATDDAGSSSGSSAQSRERPRIVTDARILNRRESHSQPLPQPGPESAYPPDVPEMPPMRRPEHLGGRILFYVKALYDYTATTEEEFDFQAGDVIAVSETPDDGWWTGELLDENRRVEGRSIFPSNFVCLF</sequence>
<evidence type="ECO:0000259" key="9">
    <source>
        <dbReference type="PROSITE" id="PS50002"/>
    </source>
</evidence>
<evidence type="ECO:0000256" key="2">
    <source>
        <dbReference type="ARBA" id="ARBA00022443"/>
    </source>
</evidence>
<keyword evidence="3" id="KW-0963">Cytoplasm</keyword>
<dbReference type="CDD" id="cd00174">
    <property type="entry name" value="SH3"/>
    <property type="match status" value="1"/>
</dbReference>
<protein>
    <recommendedName>
        <fullName evidence="13">SH3 domain-containing protein</fullName>
    </recommendedName>
</protein>
<comment type="subcellular location">
    <subcellularLocation>
        <location evidence="1">Cytoplasm</location>
        <location evidence="1">Cytoskeleton</location>
    </subcellularLocation>
</comment>
<feature type="compositionally biased region" description="Low complexity" evidence="8">
    <location>
        <begin position="361"/>
        <end position="377"/>
    </location>
</feature>
<feature type="compositionally biased region" description="Basic and acidic residues" evidence="8">
    <location>
        <begin position="378"/>
        <end position="397"/>
    </location>
</feature>
<evidence type="ECO:0000256" key="7">
    <source>
        <dbReference type="PROSITE-ProRule" id="PRU01077"/>
    </source>
</evidence>
<reference evidence="11 12" key="1">
    <citation type="journal article" date="2019" name="New Phytol.">
        <title>Comparative genomics reveals unique wood-decay strategies and fruiting body development in the Schizophyllaceae.</title>
        <authorList>
            <person name="Almasi E."/>
            <person name="Sahu N."/>
            <person name="Krizsan K."/>
            <person name="Balint B."/>
            <person name="Kovacs G.M."/>
            <person name="Kiss B."/>
            <person name="Cseklye J."/>
            <person name="Drula E."/>
            <person name="Henrissat B."/>
            <person name="Nagy I."/>
            <person name="Chovatia M."/>
            <person name="Adam C."/>
            <person name="LaButti K."/>
            <person name="Lipzen A."/>
            <person name="Riley R."/>
            <person name="Grigoriev I.V."/>
            <person name="Nagy L.G."/>
        </authorList>
    </citation>
    <scope>NUCLEOTIDE SEQUENCE [LARGE SCALE GENOMIC DNA]</scope>
    <source>
        <strain evidence="11 12">NL-1724</strain>
    </source>
</reference>
<dbReference type="PROSITE" id="PS51741">
    <property type="entry name" value="F_BAR"/>
    <property type="match status" value="1"/>
</dbReference>
<keyword evidence="2 6" id="KW-0728">SH3 domain</keyword>
<dbReference type="PROSITE" id="PS50002">
    <property type="entry name" value="SH3"/>
    <property type="match status" value="1"/>
</dbReference>
<dbReference type="Gene3D" id="1.20.1270.60">
    <property type="entry name" value="Arfaptin homology (AH) domain/BAR domain"/>
    <property type="match status" value="1"/>
</dbReference>
<organism evidence="11 12">
    <name type="scientific">Schizophyllum amplum</name>
    <dbReference type="NCBI Taxonomy" id="97359"/>
    <lineage>
        <taxon>Eukaryota</taxon>
        <taxon>Fungi</taxon>
        <taxon>Dikarya</taxon>
        <taxon>Basidiomycota</taxon>
        <taxon>Agaricomycotina</taxon>
        <taxon>Agaricomycetes</taxon>
        <taxon>Agaricomycetidae</taxon>
        <taxon>Agaricales</taxon>
        <taxon>Schizophyllaceae</taxon>
        <taxon>Schizophyllum</taxon>
    </lineage>
</organism>
<keyword evidence="7" id="KW-0175">Coiled coil</keyword>
<dbReference type="Pfam" id="PF00018">
    <property type="entry name" value="SH3_1"/>
    <property type="match status" value="1"/>
</dbReference>
<evidence type="ECO:0000313" key="12">
    <source>
        <dbReference type="Proteomes" id="UP000320762"/>
    </source>
</evidence>
<feature type="compositionally biased region" description="Low complexity" evidence="8">
    <location>
        <begin position="310"/>
        <end position="328"/>
    </location>
</feature>
<dbReference type="STRING" id="97359.A0A550CWD1"/>
<dbReference type="GO" id="GO:0009898">
    <property type="term" value="C:cytoplasmic side of plasma membrane"/>
    <property type="evidence" value="ECO:0007669"/>
    <property type="project" value="TreeGrafter"/>
</dbReference>
<evidence type="ECO:0008006" key="13">
    <source>
        <dbReference type="Google" id="ProtNLM"/>
    </source>
</evidence>
<keyword evidence="5" id="KW-0206">Cytoskeleton</keyword>
<gene>
    <name evidence="11" type="ORF">BD626DRAFT_472931</name>
</gene>
<dbReference type="PRINTS" id="PR00452">
    <property type="entry name" value="SH3DOMAIN"/>
</dbReference>
<dbReference type="Gene3D" id="2.30.30.40">
    <property type="entry name" value="SH3 Domains"/>
    <property type="match status" value="1"/>
</dbReference>
<dbReference type="PANTHER" id="PTHR23065:SF7">
    <property type="entry name" value="NOSTRIN, ISOFORM H"/>
    <property type="match status" value="1"/>
</dbReference>
<evidence type="ECO:0000313" key="11">
    <source>
        <dbReference type="EMBL" id="TRM69102.1"/>
    </source>
</evidence>
<feature type="domain" description="F-BAR" evidence="10">
    <location>
        <begin position="30"/>
        <end position="283"/>
    </location>
</feature>
<dbReference type="AlphaFoldDB" id="A0A550CWD1"/>
<comment type="caution">
    <text evidence="11">The sequence shown here is derived from an EMBL/GenBank/DDBJ whole genome shotgun (WGS) entry which is preliminary data.</text>
</comment>
<evidence type="ECO:0000256" key="3">
    <source>
        <dbReference type="ARBA" id="ARBA00022490"/>
    </source>
</evidence>
<dbReference type="EMBL" id="VDMD01000001">
    <property type="protein sequence ID" value="TRM69102.1"/>
    <property type="molecule type" value="Genomic_DNA"/>
</dbReference>
<dbReference type="GO" id="GO:0030036">
    <property type="term" value="P:actin cytoskeleton organization"/>
    <property type="evidence" value="ECO:0007669"/>
    <property type="project" value="UniProtKB-ARBA"/>
</dbReference>